<reference evidence="1" key="1">
    <citation type="journal article" date="2012" name="J. Bacteriol.">
        <title>Genome sequences of type strains of seven species of the marine bacterium Pseudoalteromonas.</title>
        <authorList>
            <person name="Xie B.B."/>
            <person name="Shu Y.L."/>
            <person name="Qin Q.L."/>
            <person name="Rong J.C."/>
            <person name="Zhang X.Y."/>
            <person name="Chen X.L."/>
            <person name="Shi M."/>
            <person name="He H.L."/>
            <person name="Zhou B.C."/>
            <person name="Zhang Y.Z."/>
        </authorList>
    </citation>
    <scope>NUCLEOTIDE SEQUENCE</scope>
    <source>
        <strain evidence="1">DSM 8771</strain>
    </source>
</reference>
<proteinExistence type="predicted"/>
<name>A0AAD4FPV8_9GAMM</name>
<dbReference type="Proteomes" id="UP000016487">
    <property type="component" value="Unassembled WGS sequence"/>
</dbReference>
<accession>A0AAD4FPV8</accession>
<reference evidence="1" key="2">
    <citation type="submission" date="2015-03" db="EMBL/GenBank/DDBJ databases">
        <title>Genome sequence of Pseudoalteromonas citrea.</title>
        <authorList>
            <person name="Xie B.-B."/>
            <person name="Rong J.-C."/>
            <person name="Qin Q.-L."/>
            <person name="Zhang Y.-Z."/>
        </authorList>
    </citation>
    <scope>NUCLEOTIDE SEQUENCE</scope>
    <source>
        <strain evidence="1">DSM 8771</strain>
    </source>
</reference>
<protein>
    <submittedName>
        <fullName evidence="1">Uncharacterized protein</fullName>
    </submittedName>
</protein>
<organism evidence="1 2">
    <name type="scientific">Pseudoalteromonas citrea</name>
    <dbReference type="NCBI Taxonomy" id="43655"/>
    <lineage>
        <taxon>Bacteria</taxon>
        <taxon>Pseudomonadati</taxon>
        <taxon>Pseudomonadota</taxon>
        <taxon>Gammaproteobacteria</taxon>
        <taxon>Alteromonadales</taxon>
        <taxon>Pseudoalteromonadaceae</taxon>
        <taxon>Pseudoalteromonas</taxon>
    </lineage>
</organism>
<dbReference type="AlphaFoldDB" id="A0AAD4FPV8"/>
<comment type="caution">
    <text evidence="1">The sequence shown here is derived from an EMBL/GenBank/DDBJ whole genome shotgun (WGS) entry which is preliminary data.</text>
</comment>
<sequence>MAWALTCVRETNDGVLVAGGRYWMWEVGLALVCLVGMGSDLRQGDGLWGV</sequence>
<evidence type="ECO:0000313" key="1">
    <source>
        <dbReference type="EMBL" id="KAF7764417.1"/>
    </source>
</evidence>
<evidence type="ECO:0000313" key="2">
    <source>
        <dbReference type="Proteomes" id="UP000016487"/>
    </source>
</evidence>
<dbReference type="EMBL" id="AHBZ03000027">
    <property type="protein sequence ID" value="KAF7764417.1"/>
    <property type="molecule type" value="Genomic_DNA"/>
</dbReference>
<gene>
    <name evidence="1" type="ORF">PCIT_b0414</name>
</gene>